<sequence length="878" mass="94359">MDDTFSPVTVAQSITTGGSTSEPITGQVTDQHGDPVENATLVSHSITEPALDKSDAKSLKRQAEDLQSELTDPLPDEWQSFEDQFQTGNGLLDTEKFADGIDGTYAVAHTESDWSEGRTGYLKSEVDDPRITLPSNEQVIISLWDATEEPTGLVSSEGPVDSSIDPGQLTEGTVVIEQLSPTSEVVDKRTIETQVEFETNVAFNRGGEEYEAVRTSLPTGVYRIYPEDNPSAVTTVTVGSPSDISSAWEEDLRNEKDQLTQRAERIRNLLSQDHVARSTVRTNETGHFSVDVPSNAVKTDLRAMKGDGSLEDLSDPSIEDLREIQSGGYNGTFYLPDPSGTSVEPPAENVTVTTYRSPEVPFSNMESFADLQAFLEEQRLNETVDELRSEYDERFEEMERSSLERIYSDHKTLTETVPGAEDRYLERSDFEEVQAAEDLSSEELPRETSHMQVALAGIGEIEPPDLGGENPAEISDGLFNAEYPLPDGIDSDTIALEAHYPNGSSESIGEDYWSIGSSGVPGLGGQTLSVSDYPIPEDTPGVELRVRAASSDGGLIGGGTDGILDDRVSATNPTFGGSTPQINAVDFSTLAPGPSEQVSVGISPTDDTGYDSLVSAEAWNDDGEPITATVDSERDRASFETDGEGTHSVRLTYTNQQGDQFVVSERIDAKQQSRSDPATVRASGSPQSMTGVYAVTGEQLESARLESNGGTLSVDVIADDSDGPGELNIKPSNAMQGTTHTIDVEVVHGSSETAVQSNIPTNVHLTSPRSQALYWRSSPGFGGAPITHEGETRYGSVEKPSEGKHVIRTYTEPDGSVTISTVESAGYVDRASHQASQWVGNVPFVGSLVPFGSAIPSGEFVGVLGLAGIAVHRRRYAQ</sequence>
<dbReference type="PATRIC" id="fig|1227496.3.peg.1156"/>
<dbReference type="STRING" id="1227496.C489_05733"/>
<proteinExistence type="predicted"/>
<organism evidence="2 3">
    <name type="scientific">Natrinema versiforme JCM 10478</name>
    <dbReference type="NCBI Taxonomy" id="1227496"/>
    <lineage>
        <taxon>Archaea</taxon>
        <taxon>Methanobacteriati</taxon>
        <taxon>Methanobacteriota</taxon>
        <taxon>Stenosarchaea group</taxon>
        <taxon>Halobacteria</taxon>
        <taxon>Halobacteriales</taxon>
        <taxon>Natrialbaceae</taxon>
        <taxon>Natrinema</taxon>
    </lineage>
</organism>
<name>L9Y543_9EURY</name>
<feature type="compositionally biased region" description="Basic and acidic residues" evidence="1">
    <location>
        <begin position="50"/>
        <end position="64"/>
    </location>
</feature>
<dbReference type="Proteomes" id="UP000011632">
    <property type="component" value="Unassembled WGS sequence"/>
</dbReference>
<keyword evidence="3" id="KW-1185">Reference proteome</keyword>
<comment type="caution">
    <text evidence="2">The sequence shown here is derived from an EMBL/GenBank/DDBJ whole genome shotgun (WGS) entry which is preliminary data.</text>
</comment>
<dbReference type="RefSeq" id="WP_006430204.1">
    <property type="nucleotide sequence ID" value="NZ_AOID01000019.1"/>
</dbReference>
<feature type="compositionally biased region" description="Polar residues" evidence="1">
    <location>
        <begin position="674"/>
        <end position="690"/>
    </location>
</feature>
<dbReference type="EMBL" id="AOID01000019">
    <property type="protein sequence ID" value="ELY68842.1"/>
    <property type="molecule type" value="Genomic_DNA"/>
</dbReference>
<evidence type="ECO:0000313" key="2">
    <source>
        <dbReference type="EMBL" id="ELY68842.1"/>
    </source>
</evidence>
<feature type="compositionally biased region" description="Polar residues" evidence="1">
    <location>
        <begin position="1"/>
        <end position="30"/>
    </location>
</feature>
<gene>
    <name evidence="2" type="ORF">C489_05733</name>
</gene>
<evidence type="ECO:0000256" key="1">
    <source>
        <dbReference type="SAM" id="MobiDB-lite"/>
    </source>
</evidence>
<dbReference type="AlphaFoldDB" id="L9Y543"/>
<reference evidence="2 3" key="1">
    <citation type="journal article" date="2014" name="PLoS Genet.">
        <title>Phylogenetically driven sequencing of extremely halophilic archaea reveals strategies for static and dynamic osmo-response.</title>
        <authorList>
            <person name="Becker E.A."/>
            <person name="Seitzer P.M."/>
            <person name="Tritt A."/>
            <person name="Larsen D."/>
            <person name="Krusor M."/>
            <person name="Yao A.I."/>
            <person name="Wu D."/>
            <person name="Madern D."/>
            <person name="Eisen J.A."/>
            <person name="Darling A.E."/>
            <person name="Facciotti M.T."/>
        </authorList>
    </citation>
    <scope>NUCLEOTIDE SEQUENCE [LARGE SCALE GENOMIC DNA]</scope>
    <source>
        <strain evidence="2 3">JCM 10478</strain>
    </source>
</reference>
<protein>
    <submittedName>
        <fullName evidence="2">Uncharacterized protein</fullName>
    </submittedName>
</protein>
<accession>L9Y543</accession>
<evidence type="ECO:0000313" key="3">
    <source>
        <dbReference type="Proteomes" id="UP000011632"/>
    </source>
</evidence>
<feature type="region of interest" description="Disordered" evidence="1">
    <location>
        <begin position="667"/>
        <end position="690"/>
    </location>
</feature>
<feature type="region of interest" description="Disordered" evidence="1">
    <location>
        <begin position="1"/>
        <end position="76"/>
    </location>
</feature>